<comment type="caution">
    <text evidence="2">The sequence shown here is derived from an EMBL/GenBank/DDBJ whole genome shotgun (WGS) entry which is preliminary data.</text>
</comment>
<protein>
    <submittedName>
        <fullName evidence="2">Uncharacterized protein</fullName>
    </submittedName>
</protein>
<organism evidence="2 3">
    <name type="scientific">Perkinsus olseni</name>
    <name type="common">Perkinsus atlanticus</name>
    <dbReference type="NCBI Taxonomy" id="32597"/>
    <lineage>
        <taxon>Eukaryota</taxon>
        <taxon>Sar</taxon>
        <taxon>Alveolata</taxon>
        <taxon>Perkinsozoa</taxon>
        <taxon>Perkinsea</taxon>
        <taxon>Perkinsida</taxon>
        <taxon>Perkinsidae</taxon>
        <taxon>Perkinsus</taxon>
    </lineage>
</organism>
<feature type="chain" id="PRO_5029556322" evidence="1">
    <location>
        <begin position="19"/>
        <end position="242"/>
    </location>
</feature>
<dbReference type="EMBL" id="JABANM010018561">
    <property type="protein sequence ID" value="KAF4725887.1"/>
    <property type="molecule type" value="Genomic_DNA"/>
</dbReference>
<sequence>MIVFCPLLVFSILPSLEAVRSSGEDQKALHVREPVDFSKLVITDRERKAFEPIKFDIRHIDDEKNGDLCSLDWRFFDFTQFPTGGHEVLRLKIHLDAEEKAFTYVDAHAEFMFYHRDLNIEENTNKLTVKALEYGRGESGRKYPKIEVGAKDRGRAENVLSEGGRAPFSPFAHLKRAALDRLIKDIDWEKDGGEGTCERIYFFLAFNAPDGYVNGNLAWLFDFVNKNAPRIEKQVRELQKKK</sequence>
<dbReference type="AlphaFoldDB" id="A0A7J6RYW5"/>
<evidence type="ECO:0000313" key="3">
    <source>
        <dbReference type="Proteomes" id="UP000574390"/>
    </source>
</evidence>
<dbReference type="Proteomes" id="UP000574390">
    <property type="component" value="Unassembled WGS sequence"/>
</dbReference>
<reference evidence="2 3" key="1">
    <citation type="submission" date="2020-04" db="EMBL/GenBank/DDBJ databases">
        <title>Perkinsus olseni comparative genomics.</title>
        <authorList>
            <person name="Bogema D.R."/>
        </authorList>
    </citation>
    <scope>NUCLEOTIDE SEQUENCE [LARGE SCALE GENOMIC DNA]</scope>
    <source>
        <strain evidence="2">ATCC PRA-205</strain>
    </source>
</reference>
<evidence type="ECO:0000256" key="1">
    <source>
        <dbReference type="SAM" id="SignalP"/>
    </source>
</evidence>
<gene>
    <name evidence="2" type="ORF">FOZ62_021486</name>
</gene>
<feature type="signal peptide" evidence="1">
    <location>
        <begin position="1"/>
        <end position="18"/>
    </location>
</feature>
<keyword evidence="1" id="KW-0732">Signal</keyword>
<accession>A0A7J6RYW5</accession>
<name>A0A7J6RYW5_PEROL</name>
<proteinExistence type="predicted"/>
<evidence type="ECO:0000313" key="2">
    <source>
        <dbReference type="EMBL" id="KAF4725887.1"/>
    </source>
</evidence>